<dbReference type="EMBL" id="JACGWN010000012">
    <property type="protein sequence ID" value="KAL0416666.1"/>
    <property type="molecule type" value="Genomic_DNA"/>
</dbReference>
<accession>A0AAW2UMT5</accession>
<gene>
    <name evidence="2" type="ORF">Slati_3498500</name>
</gene>
<proteinExistence type="predicted"/>
<evidence type="ECO:0000259" key="1">
    <source>
        <dbReference type="Pfam" id="PF14111"/>
    </source>
</evidence>
<feature type="domain" description="DUF4283" evidence="1">
    <location>
        <begin position="36"/>
        <end position="110"/>
    </location>
</feature>
<dbReference type="PANTHER" id="PTHR31286">
    <property type="entry name" value="GLYCINE-RICH CELL WALL STRUCTURAL PROTEIN 1.8-LIKE"/>
    <property type="match status" value="1"/>
</dbReference>
<reference evidence="2" key="2">
    <citation type="journal article" date="2024" name="Plant">
        <title>Genomic evolution and insights into agronomic trait innovations of Sesamum species.</title>
        <authorList>
            <person name="Miao H."/>
            <person name="Wang L."/>
            <person name="Qu L."/>
            <person name="Liu H."/>
            <person name="Sun Y."/>
            <person name="Le M."/>
            <person name="Wang Q."/>
            <person name="Wei S."/>
            <person name="Zheng Y."/>
            <person name="Lin W."/>
            <person name="Duan Y."/>
            <person name="Cao H."/>
            <person name="Xiong S."/>
            <person name="Wang X."/>
            <person name="Wei L."/>
            <person name="Li C."/>
            <person name="Ma Q."/>
            <person name="Ju M."/>
            <person name="Zhao R."/>
            <person name="Li G."/>
            <person name="Mu C."/>
            <person name="Tian Q."/>
            <person name="Mei H."/>
            <person name="Zhang T."/>
            <person name="Gao T."/>
            <person name="Zhang H."/>
        </authorList>
    </citation>
    <scope>NUCLEOTIDE SEQUENCE</scope>
    <source>
        <strain evidence="2">KEN1</strain>
    </source>
</reference>
<protein>
    <recommendedName>
        <fullName evidence="1">DUF4283 domain-containing protein</fullName>
    </recommendedName>
</protein>
<sequence length="217" mass="24418">MGGVDPDVERLKKAWKLTDDEDDPMLLPSGLWCGQAESHKLCLVGRLLSNRPYRFEALCSSIQSMLLSIKGMDIQQLQDGRFLLRFNNIIDKQRALEGCPWSFEKNILILGEIGESENPMHVDLDLCDFHVHIHDLPLNMVNLGVATLIGNRLGVFRDMDADDVGCSWGGATVRIWVGLNVTRPLKRVLKLMSLIGDELLVRFTSSAYLTFVINMGY</sequence>
<name>A0AAW2UMT5_9LAMI</name>
<organism evidence="2">
    <name type="scientific">Sesamum latifolium</name>
    <dbReference type="NCBI Taxonomy" id="2727402"/>
    <lineage>
        <taxon>Eukaryota</taxon>
        <taxon>Viridiplantae</taxon>
        <taxon>Streptophyta</taxon>
        <taxon>Embryophyta</taxon>
        <taxon>Tracheophyta</taxon>
        <taxon>Spermatophyta</taxon>
        <taxon>Magnoliopsida</taxon>
        <taxon>eudicotyledons</taxon>
        <taxon>Gunneridae</taxon>
        <taxon>Pentapetalae</taxon>
        <taxon>asterids</taxon>
        <taxon>lamiids</taxon>
        <taxon>Lamiales</taxon>
        <taxon>Pedaliaceae</taxon>
        <taxon>Sesamum</taxon>
    </lineage>
</organism>
<comment type="caution">
    <text evidence="2">The sequence shown here is derived from an EMBL/GenBank/DDBJ whole genome shotgun (WGS) entry which is preliminary data.</text>
</comment>
<dbReference type="InterPro" id="IPR025558">
    <property type="entry name" value="DUF4283"/>
</dbReference>
<dbReference type="InterPro" id="IPR040256">
    <property type="entry name" value="At4g02000-like"/>
</dbReference>
<reference evidence="2" key="1">
    <citation type="submission" date="2020-06" db="EMBL/GenBank/DDBJ databases">
        <authorList>
            <person name="Li T."/>
            <person name="Hu X."/>
            <person name="Zhang T."/>
            <person name="Song X."/>
            <person name="Zhang H."/>
            <person name="Dai N."/>
            <person name="Sheng W."/>
            <person name="Hou X."/>
            <person name="Wei L."/>
        </authorList>
    </citation>
    <scope>NUCLEOTIDE SEQUENCE</scope>
    <source>
        <strain evidence="2">KEN1</strain>
        <tissue evidence="2">Leaf</tissue>
    </source>
</reference>
<dbReference type="PANTHER" id="PTHR31286:SF153">
    <property type="entry name" value="DUF4283 DOMAIN PROTEIN"/>
    <property type="match status" value="1"/>
</dbReference>
<evidence type="ECO:0000313" key="2">
    <source>
        <dbReference type="EMBL" id="KAL0416666.1"/>
    </source>
</evidence>
<dbReference type="Pfam" id="PF14111">
    <property type="entry name" value="DUF4283"/>
    <property type="match status" value="1"/>
</dbReference>
<dbReference type="AlphaFoldDB" id="A0AAW2UMT5"/>